<dbReference type="InterPro" id="IPR050612">
    <property type="entry name" value="Prok_Mopterin_Oxidored"/>
</dbReference>
<dbReference type="Pfam" id="PF01568">
    <property type="entry name" value="Molydop_binding"/>
    <property type="match status" value="1"/>
</dbReference>
<dbReference type="InterPro" id="IPR006656">
    <property type="entry name" value="Mopterin_OxRdtase"/>
</dbReference>
<dbReference type="AlphaFoldDB" id="A0A0G4K2U6"/>
<feature type="domain" description="Molybdopterin dinucleotide-binding" evidence="7">
    <location>
        <begin position="798"/>
        <end position="926"/>
    </location>
</feature>
<dbReference type="GeneID" id="70907320"/>
<feature type="domain" description="Molybdopterin oxidoreductase" evidence="6">
    <location>
        <begin position="160"/>
        <end position="665"/>
    </location>
</feature>
<dbReference type="Pfam" id="PF00384">
    <property type="entry name" value="Molybdopterin"/>
    <property type="match status" value="1"/>
</dbReference>
<accession>A0A0G4K2U6</accession>
<evidence type="ECO:0000256" key="2">
    <source>
        <dbReference type="ARBA" id="ARBA00010312"/>
    </source>
</evidence>
<comment type="similarity">
    <text evidence="2">Belongs to the prokaryotic molybdopterin-containing oxidoreductase family.</text>
</comment>
<evidence type="ECO:0000313" key="9">
    <source>
        <dbReference type="EMBL" id="CPR21529.1"/>
    </source>
</evidence>
<dbReference type="RefSeq" id="WP_222103767.1">
    <property type="nucleotide sequence ID" value="NZ_CP014137.1"/>
</dbReference>
<comment type="cofactor">
    <cofactor evidence="1">
        <name>Mo-bis(molybdopterin guanine dinucleotide)</name>
        <dbReference type="ChEBI" id="CHEBI:60539"/>
    </cofactor>
</comment>
<dbReference type="Gene3D" id="3.40.50.740">
    <property type="match status" value="2"/>
</dbReference>
<dbReference type="PANTHER" id="PTHR43742">
    <property type="entry name" value="TRIMETHYLAMINE-N-OXIDE REDUCTASE"/>
    <property type="match status" value="1"/>
</dbReference>
<dbReference type="GO" id="GO:0009061">
    <property type="term" value="P:anaerobic respiration"/>
    <property type="evidence" value="ECO:0007669"/>
    <property type="project" value="TreeGrafter"/>
</dbReference>
<dbReference type="SUPFAM" id="SSF53706">
    <property type="entry name" value="Formate dehydrogenase/DMSO reductase, domains 1-3"/>
    <property type="match status" value="1"/>
</dbReference>
<keyword evidence="5" id="KW-0560">Oxidoreductase</keyword>
<dbReference type="GO" id="GO:0009055">
    <property type="term" value="F:electron transfer activity"/>
    <property type="evidence" value="ECO:0007669"/>
    <property type="project" value="TreeGrafter"/>
</dbReference>
<dbReference type="GO" id="GO:0016491">
    <property type="term" value="F:oxidoreductase activity"/>
    <property type="evidence" value="ECO:0007669"/>
    <property type="project" value="UniProtKB-KW"/>
</dbReference>
<dbReference type="Gene3D" id="2.40.40.20">
    <property type="match status" value="1"/>
</dbReference>
<feature type="domain" description="Pyrogallol hydroxytransferase large subunit-like N-terminal" evidence="8">
    <location>
        <begin position="100"/>
        <end position="154"/>
    </location>
</feature>
<dbReference type="Proteomes" id="UP000044377">
    <property type="component" value="Unassembled WGS sequence"/>
</dbReference>
<evidence type="ECO:0000313" key="10">
    <source>
        <dbReference type="Proteomes" id="UP000044377"/>
    </source>
</evidence>
<keyword evidence="3" id="KW-0500">Molybdenum</keyword>
<reference evidence="10" key="1">
    <citation type="submission" date="2015-01" db="EMBL/GenBank/DDBJ databases">
        <authorList>
            <person name="Paterson Steve"/>
        </authorList>
    </citation>
    <scope>NUCLEOTIDE SEQUENCE [LARGE SCALE GENOMIC DNA]</scope>
    <source>
        <strain evidence="10">OBR1</strain>
    </source>
</reference>
<evidence type="ECO:0000256" key="5">
    <source>
        <dbReference type="ARBA" id="ARBA00023002"/>
    </source>
</evidence>
<evidence type="ECO:0000256" key="4">
    <source>
        <dbReference type="ARBA" id="ARBA00022723"/>
    </source>
</evidence>
<dbReference type="EMBL" id="CGIG01000001">
    <property type="protein sequence ID" value="CPR21529.1"/>
    <property type="molecule type" value="Genomic_DNA"/>
</dbReference>
<gene>
    <name evidence="9" type="ORF">BN1221_04937c</name>
</gene>
<dbReference type="GO" id="GO:0030288">
    <property type="term" value="C:outer membrane-bounded periplasmic space"/>
    <property type="evidence" value="ECO:0007669"/>
    <property type="project" value="TreeGrafter"/>
</dbReference>
<sequence length="937" mass="106446">MAYWYRFNNGKLKAGAGFATAPDAVLKLNSAEDAMKVMVPWRNYLEMINLMKNFCVDFTGDDRYVMHFMRIAGAAQEIGVKYGEKMPDGTTKYINNTNGGPVCVYVKDGKIIRITNLELTDKDAEGWTIEARGKRFTPPRRQTVTSYSQSSKSTIYSKDRLLYPMKRVDFDPNGERHPENRGKSEYVRITWDEAYDIVANEIMRVKKTYGPGAILNSTGSHHTWGNIGYYLSARLRFFNMIGATYVAHNPDSWEGWYWGGMHHWGNSLRLGMPDGYGTVEDCLKHCEMIVFWSSDPECTHGIYAAQEGTVRRRWAKELGIECVHIDPFYNHTAQFMGGKWLSPRPAEGNAMSLAIAYVWITEDSYDKWFVENRTTGFEQWRDYVLGKEDGIAKTPEWQEAETNIPARVIRALARQWAKKRTYLSCGGRSGFGSACRSATGIEWARSMIYLAAMQGIGKPGVNIGNLQTGTPVSTRFFFPGYAEGGLSGDLVGSGLAQNMYQRMPQVVTMNTVAQTVPRLQIPEAIMEGKALGYAFDGKTIEGQFRPVPFPAPGYSTIKMYYKYGGSHIGTMVQTNRYAKMYQDPKLEFVCNQSIWMEGEAKFADIILPACTNFERWDISETVSCSGYSTHSFLQSNYRVLTLQHKCIEPLGESKSDFEIFAELASRLGMGTYFTEGTTELGWCKRLFDGTDLPQHISWKQFLKRGYYVVPAPKPEERDPVSWNWYYEGRPKDLPEVSPLPSDYSGKWREGVQTQSGKIEFVSSSLMRYDPNDPERPPMSKFIENWEGHRSELFKKYPLALISPHNRYSFHTMSDGKDSYLLDIPDHRVLINGWYYWIARINTKDAAQRGIKQYDVIEMYNDRGSVLLAAELTERVPQGTVHSYESSAIYAPIGEIGASPDRGGCVNILTTKRPIIKKSHSAAWNSCLVEIRLWNGEI</sequence>
<keyword evidence="4" id="KW-0479">Metal-binding</keyword>
<protein>
    <submittedName>
        <fullName evidence="9">Anaerobic dehydrogenases, typically selenocysteine-containing</fullName>
    </submittedName>
</protein>
<dbReference type="Gene3D" id="2.20.25.340">
    <property type="match status" value="1"/>
</dbReference>
<proteinExistence type="inferred from homology"/>
<organism evidence="9 10">
    <name type="scientific">Brenneria goodwinii</name>
    <dbReference type="NCBI Taxonomy" id="1109412"/>
    <lineage>
        <taxon>Bacteria</taxon>
        <taxon>Pseudomonadati</taxon>
        <taxon>Pseudomonadota</taxon>
        <taxon>Gammaproteobacteria</taxon>
        <taxon>Enterobacterales</taxon>
        <taxon>Pectobacteriaceae</taxon>
        <taxon>Brenneria</taxon>
    </lineage>
</organism>
<evidence type="ECO:0000256" key="3">
    <source>
        <dbReference type="ARBA" id="ARBA00022505"/>
    </source>
</evidence>
<dbReference type="STRING" id="1109412.BN1221_04937c"/>
<dbReference type="GO" id="GO:0030151">
    <property type="term" value="F:molybdenum ion binding"/>
    <property type="evidence" value="ECO:0007669"/>
    <property type="project" value="TreeGrafter"/>
</dbReference>
<evidence type="ECO:0000259" key="8">
    <source>
        <dbReference type="Pfam" id="PF21423"/>
    </source>
</evidence>
<evidence type="ECO:0000259" key="7">
    <source>
        <dbReference type="Pfam" id="PF01568"/>
    </source>
</evidence>
<dbReference type="SUPFAM" id="SSF50692">
    <property type="entry name" value="ADC-like"/>
    <property type="match status" value="1"/>
</dbReference>
<evidence type="ECO:0000256" key="1">
    <source>
        <dbReference type="ARBA" id="ARBA00001942"/>
    </source>
</evidence>
<dbReference type="PANTHER" id="PTHR43742:SF10">
    <property type="entry name" value="TRIMETHYLAMINE-N-OXIDE REDUCTASE 2"/>
    <property type="match status" value="1"/>
</dbReference>
<keyword evidence="10" id="KW-1185">Reference proteome</keyword>
<name>A0A0G4K2U6_9GAMM</name>
<dbReference type="InterPro" id="IPR006657">
    <property type="entry name" value="MoPterin_dinucl-bd_dom"/>
</dbReference>
<dbReference type="Pfam" id="PF21423">
    <property type="entry name" value="AhtL-like_1st"/>
    <property type="match status" value="1"/>
</dbReference>
<evidence type="ECO:0000259" key="6">
    <source>
        <dbReference type="Pfam" id="PF00384"/>
    </source>
</evidence>
<dbReference type="InterPro" id="IPR006655">
    <property type="entry name" value="Mopterin_OxRdtase_prok_CS"/>
</dbReference>
<dbReference type="Gene3D" id="3.40.228.10">
    <property type="entry name" value="Dimethylsulfoxide Reductase, domain 2"/>
    <property type="match status" value="1"/>
</dbReference>
<dbReference type="InterPro" id="IPR009010">
    <property type="entry name" value="Asp_de-COase-like_dom_sf"/>
</dbReference>
<dbReference type="PROSITE" id="PS00932">
    <property type="entry name" value="MOLYBDOPTERIN_PROK_3"/>
    <property type="match status" value="1"/>
</dbReference>
<dbReference type="InterPro" id="IPR049032">
    <property type="entry name" value="AhtL-like_N"/>
</dbReference>
<dbReference type="GO" id="GO:0043546">
    <property type="term" value="F:molybdopterin cofactor binding"/>
    <property type="evidence" value="ECO:0007669"/>
    <property type="project" value="InterPro"/>
</dbReference>